<feature type="transmembrane region" description="Helical" evidence="1">
    <location>
        <begin position="31"/>
        <end position="48"/>
    </location>
</feature>
<sequence length="61" mass="6812">MTEIRGAPASPEIDAIDELQESQKRARKRRVLMGGALAVLVAVPEVLLEEREGEIDARRDR</sequence>
<dbReference type="Proteomes" id="UP000238348">
    <property type="component" value="Chromosome"/>
</dbReference>
<keyword evidence="1" id="KW-0472">Membrane</keyword>
<keyword evidence="1" id="KW-0812">Transmembrane</keyword>
<accession>A0A2L0EM16</accession>
<evidence type="ECO:0000313" key="3">
    <source>
        <dbReference type="Proteomes" id="UP000238348"/>
    </source>
</evidence>
<dbReference type="RefSeq" id="WP_104978155.1">
    <property type="nucleotide sequence ID" value="NZ_CP012673.1"/>
</dbReference>
<dbReference type="EMBL" id="CP012673">
    <property type="protein sequence ID" value="AUX40341.1"/>
    <property type="molecule type" value="Genomic_DNA"/>
</dbReference>
<proteinExistence type="predicted"/>
<name>A0A2L0EM16_SORCE</name>
<evidence type="ECO:0000313" key="2">
    <source>
        <dbReference type="EMBL" id="AUX40341.1"/>
    </source>
</evidence>
<organism evidence="2 3">
    <name type="scientific">Sorangium cellulosum</name>
    <name type="common">Polyangium cellulosum</name>
    <dbReference type="NCBI Taxonomy" id="56"/>
    <lineage>
        <taxon>Bacteria</taxon>
        <taxon>Pseudomonadati</taxon>
        <taxon>Myxococcota</taxon>
        <taxon>Polyangia</taxon>
        <taxon>Polyangiales</taxon>
        <taxon>Polyangiaceae</taxon>
        <taxon>Sorangium</taxon>
    </lineage>
</organism>
<gene>
    <name evidence="2" type="ORF">SOCE26_017410</name>
</gene>
<protein>
    <submittedName>
        <fullName evidence="2">Uncharacterized protein</fullName>
    </submittedName>
</protein>
<evidence type="ECO:0000256" key="1">
    <source>
        <dbReference type="SAM" id="Phobius"/>
    </source>
</evidence>
<keyword evidence="1" id="KW-1133">Transmembrane helix</keyword>
<reference evidence="2 3" key="1">
    <citation type="submission" date="2015-09" db="EMBL/GenBank/DDBJ databases">
        <title>Sorangium comparison.</title>
        <authorList>
            <person name="Zaburannyi N."/>
            <person name="Bunk B."/>
            <person name="Overmann J."/>
            <person name="Mueller R."/>
        </authorList>
    </citation>
    <scope>NUCLEOTIDE SEQUENCE [LARGE SCALE GENOMIC DNA]</scope>
    <source>
        <strain evidence="2 3">So ce26</strain>
    </source>
</reference>
<dbReference type="AlphaFoldDB" id="A0A2L0EM16"/>